<dbReference type="EMBL" id="ML976993">
    <property type="protein sequence ID" value="KAF1955728.1"/>
    <property type="molecule type" value="Genomic_DNA"/>
</dbReference>
<feature type="signal peptide" evidence="9">
    <location>
        <begin position="1"/>
        <end position="21"/>
    </location>
</feature>
<sequence>MRSLTQSLGLAAALFMSAAVAVNPIEVKGQDFIDSKTQKRFMMVGVDYQPGGQGGLTDKRDPLTDKATCLRDAINIQKLGANTIRVYNVDPKLNHDDCASIFNAAGIYMVIDVNGPASGESINRAEPWTSYHKGYLNRIFGVVENFKNYPNTLAFFSANEVMNDLKTGKVNPQYIRAVQRDLKNYIKNHADRKIPVGYSAADVREILQDTWAYMQCANGDNSDSDFFGLNSYSWCGGKATFESAGYNTLVDMFKATSVPVFFSEYGCNEVSPRVFDEVAALYSDKMKSFSGGLVYEYTQESNDYGLAEINSDGTVSLLPDYDNLQKQYNKLDMAKLQTASASQTSVTAPKCDAKLITNPAFDSNFTIPAVCPDCDALIKNGIADASKGKIVEVKDTKSPSACYGSKGGEVKDLELKIVSNDASNAPNGQVISNPTTSAPSSSNSTSSNSTAPYSVTNGTSPLANTTAPSSNGPPYTNGTGPLTNVTVPQVSSPEATGTTGSGSGISSNKPAAAPASSPVPEKGAASKLASSWGLVAGLAFAVLML</sequence>
<dbReference type="PANTHER" id="PTHR31468:SF4">
    <property type="entry name" value="1,3-BETA-GLUCANOSYLTRANSFERASE GAS3-RELATED"/>
    <property type="match status" value="1"/>
</dbReference>
<evidence type="ECO:0000256" key="10">
    <source>
        <dbReference type="SAM" id="MobiDB-lite"/>
    </source>
</evidence>
<dbReference type="GO" id="GO:0005886">
    <property type="term" value="C:plasma membrane"/>
    <property type="evidence" value="ECO:0007669"/>
    <property type="project" value="UniProtKB-SubCell"/>
</dbReference>
<comment type="similarity">
    <text evidence="2 9">Belongs to the glycosyl hydrolase 72 family.</text>
</comment>
<dbReference type="SUPFAM" id="SSF51445">
    <property type="entry name" value="(Trans)glycosidases"/>
    <property type="match status" value="1"/>
</dbReference>
<evidence type="ECO:0000256" key="4">
    <source>
        <dbReference type="ARBA" id="ARBA00022679"/>
    </source>
</evidence>
<dbReference type="PANTHER" id="PTHR31468">
    <property type="entry name" value="1,3-BETA-GLUCANOSYLTRANSFERASE GAS1"/>
    <property type="match status" value="1"/>
</dbReference>
<dbReference type="GO" id="GO:0071970">
    <property type="term" value="P:fungal-type cell wall (1-&gt;3)-beta-D-glucan biosynthetic process"/>
    <property type="evidence" value="ECO:0007669"/>
    <property type="project" value="TreeGrafter"/>
</dbReference>
<evidence type="ECO:0000256" key="3">
    <source>
        <dbReference type="ARBA" id="ARBA00022622"/>
    </source>
</evidence>
<evidence type="ECO:0000256" key="5">
    <source>
        <dbReference type="ARBA" id="ARBA00022729"/>
    </source>
</evidence>
<dbReference type="EC" id="2.4.1.-" evidence="9"/>
<keyword evidence="4 9" id="KW-0808">Transferase</keyword>
<name>A0A6A5TTI4_9PLEO</name>
<dbReference type="GO" id="GO:0031505">
    <property type="term" value="P:fungal-type cell wall organization"/>
    <property type="evidence" value="ECO:0007669"/>
    <property type="project" value="TreeGrafter"/>
</dbReference>
<proteinExistence type="inferred from homology"/>
<comment type="subcellular location">
    <subcellularLocation>
        <location evidence="1 9">Cell membrane</location>
        <topology evidence="1 9">Lipid-anchor</topology>
        <topology evidence="1 9">GPI-anchor</topology>
    </subcellularLocation>
</comment>
<dbReference type="Gene3D" id="3.20.20.80">
    <property type="entry name" value="Glycosidases"/>
    <property type="match status" value="1"/>
</dbReference>
<keyword evidence="3 9" id="KW-0336">GPI-anchor</keyword>
<feature type="compositionally biased region" description="Low complexity" evidence="10">
    <location>
        <begin position="432"/>
        <end position="452"/>
    </location>
</feature>
<evidence type="ECO:0000256" key="8">
    <source>
        <dbReference type="ARBA" id="ARBA00023288"/>
    </source>
</evidence>
<keyword evidence="7" id="KW-0325">Glycoprotein</keyword>
<dbReference type="InterPro" id="IPR004886">
    <property type="entry name" value="Glucanosyltransferase"/>
</dbReference>
<evidence type="ECO:0000256" key="7">
    <source>
        <dbReference type="ARBA" id="ARBA00023180"/>
    </source>
</evidence>
<dbReference type="AlphaFoldDB" id="A0A6A5TTI4"/>
<evidence type="ECO:0000256" key="6">
    <source>
        <dbReference type="ARBA" id="ARBA00023136"/>
    </source>
</evidence>
<dbReference type="OrthoDB" id="421038at2759"/>
<keyword evidence="5 9" id="KW-0732">Signal</keyword>
<feature type="compositionally biased region" description="Low complexity" evidence="10">
    <location>
        <begin position="504"/>
        <end position="520"/>
    </location>
</feature>
<evidence type="ECO:0000313" key="11">
    <source>
        <dbReference type="EMBL" id="KAF1955728.1"/>
    </source>
</evidence>
<accession>A0A6A5TTI4</accession>
<feature type="chain" id="PRO_5025716776" description="1,3-beta-glucanosyltransferase" evidence="9">
    <location>
        <begin position="22"/>
        <end position="545"/>
    </location>
</feature>
<gene>
    <name evidence="11" type="ORF">CC80DRAFT_548801</name>
</gene>
<protein>
    <recommendedName>
        <fullName evidence="9">1,3-beta-glucanosyltransferase</fullName>
        <ecNumber evidence="9">2.4.1.-</ecNumber>
    </recommendedName>
</protein>
<feature type="compositionally biased region" description="Polar residues" evidence="10">
    <location>
        <begin position="453"/>
        <end position="495"/>
    </location>
</feature>
<keyword evidence="6 9" id="KW-0472">Membrane</keyword>
<dbReference type="Proteomes" id="UP000800035">
    <property type="component" value="Unassembled WGS sequence"/>
</dbReference>
<dbReference type="Pfam" id="PF03198">
    <property type="entry name" value="Glyco_hydro_72"/>
    <property type="match status" value="1"/>
</dbReference>
<evidence type="ECO:0000256" key="1">
    <source>
        <dbReference type="ARBA" id="ARBA00004609"/>
    </source>
</evidence>
<feature type="compositionally biased region" description="Polar residues" evidence="10">
    <location>
        <begin position="422"/>
        <end position="431"/>
    </location>
</feature>
<dbReference type="GO" id="GO:0042124">
    <property type="term" value="F:1,3-beta-glucanosyltransferase activity"/>
    <property type="evidence" value="ECO:0007669"/>
    <property type="project" value="TreeGrafter"/>
</dbReference>
<evidence type="ECO:0000313" key="12">
    <source>
        <dbReference type="Proteomes" id="UP000800035"/>
    </source>
</evidence>
<dbReference type="FunFam" id="3.20.20.80:FF:000032">
    <property type="entry name" value="1,3-beta-glucanosyltransferase"/>
    <property type="match status" value="1"/>
</dbReference>
<dbReference type="InterPro" id="IPR017853">
    <property type="entry name" value="GH"/>
</dbReference>
<dbReference type="GO" id="GO:0098552">
    <property type="term" value="C:side of membrane"/>
    <property type="evidence" value="ECO:0007669"/>
    <property type="project" value="UniProtKB-KW"/>
</dbReference>
<feature type="region of interest" description="Disordered" evidence="10">
    <location>
        <begin position="422"/>
        <end position="527"/>
    </location>
</feature>
<reference evidence="11" key="1">
    <citation type="journal article" date="2020" name="Stud. Mycol.">
        <title>101 Dothideomycetes genomes: a test case for predicting lifestyles and emergence of pathogens.</title>
        <authorList>
            <person name="Haridas S."/>
            <person name="Albert R."/>
            <person name="Binder M."/>
            <person name="Bloem J."/>
            <person name="Labutti K."/>
            <person name="Salamov A."/>
            <person name="Andreopoulos B."/>
            <person name="Baker S."/>
            <person name="Barry K."/>
            <person name="Bills G."/>
            <person name="Bluhm B."/>
            <person name="Cannon C."/>
            <person name="Castanera R."/>
            <person name="Culley D."/>
            <person name="Daum C."/>
            <person name="Ezra D."/>
            <person name="Gonzalez J."/>
            <person name="Henrissat B."/>
            <person name="Kuo A."/>
            <person name="Liang C."/>
            <person name="Lipzen A."/>
            <person name="Lutzoni F."/>
            <person name="Magnuson J."/>
            <person name="Mondo S."/>
            <person name="Nolan M."/>
            <person name="Ohm R."/>
            <person name="Pangilinan J."/>
            <person name="Park H.-J."/>
            <person name="Ramirez L."/>
            <person name="Alfaro M."/>
            <person name="Sun H."/>
            <person name="Tritt A."/>
            <person name="Yoshinaga Y."/>
            <person name="Zwiers L.-H."/>
            <person name="Turgeon B."/>
            <person name="Goodwin S."/>
            <person name="Spatafora J."/>
            <person name="Crous P."/>
            <person name="Grigoriev I."/>
        </authorList>
    </citation>
    <scope>NUCLEOTIDE SEQUENCE</scope>
    <source>
        <strain evidence="11">CBS 675.92</strain>
    </source>
</reference>
<keyword evidence="8 9" id="KW-0449">Lipoprotein</keyword>
<evidence type="ECO:0000256" key="2">
    <source>
        <dbReference type="ARBA" id="ARBA00007528"/>
    </source>
</evidence>
<comment type="function">
    <text evidence="9">Splits internally a 1,3-beta-glucan molecule and transfers the newly generated reducing end (the donor) to the non-reducing end of another 1,3-beta-glucan molecule (the acceptor) forming a 1,3-beta linkage, resulting in the elongation of 1,3-beta-glucan chains in the cell wall.</text>
</comment>
<evidence type="ECO:0000256" key="9">
    <source>
        <dbReference type="RuleBase" id="RU361209"/>
    </source>
</evidence>
<organism evidence="11 12">
    <name type="scientific">Byssothecium circinans</name>
    <dbReference type="NCBI Taxonomy" id="147558"/>
    <lineage>
        <taxon>Eukaryota</taxon>
        <taxon>Fungi</taxon>
        <taxon>Dikarya</taxon>
        <taxon>Ascomycota</taxon>
        <taxon>Pezizomycotina</taxon>
        <taxon>Dothideomycetes</taxon>
        <taxon>Pleosporomycetidae</taxon>
        <taxon>Pleosporales</taxon>
        <taxon>Massarineae</taxon>
        <taxon>Massarinaceae</taxon>
        <taxon>Byssothecium</taxon>
    </lineage>
</organism>
<keyword evidence="12" id="KW-1185">Reference proteome</keyword>